<feature type="transmembrane region" description="Helical" evidence="7">
    <location>
        <begin position="265"/>
        <end position="287"/>
    </location>
</feature>
<dbReference type="GO" id="GO:0005886">
    <property type="term" value="C:plasma membrane"/>
    <property type="evidence" value="ECO:0007669"/>
    <property type="project" value="UniProtKB-SubCell"/>
</dbReference>
<organism evidence="9 10">
    <name type="scientific">Acidipropionibacterium jensenii</name>
    <dbReference type="NCBI Taxonomy" id="1749"/>
    <lineage>
        <taxon>Bacteria</taxon>
        <taxon>Bacillati</taxon>
        <taxon>Actinomycetota</taxon>
        <taxon>Actinomycetes</taxon>
        <taxon>Propionibacteriales</taxon>
        <taxon>Propionibacteriaceae</taxon>
        <taxon>Acidipropionibacterium</taxon>
    </lineage>
</organism>
<keyword evidence="3 7" id="KW-0812">Transmembrane</keyword>
<dbReference type="SUPFAM" id="SSF56281">
    <property type="entry name" value="Metallo-hydrolase/oxidoreductase"/>
    <property type="match status" value="1"/>
</dbReference>
<dbReference type="EMBL" id="CP025570">
    <property type="protein sequence ID" value="AZZ39707.1"/>
    <property type="molecule type" value="Genomic_DNA"/>
</dbReference>
<dbReference type="PANTHER" id="PTHR30619:SF1">
    <property type="entry name" value="RECOMBINATION PROTEIN 2"/>
    <property type="match status" value="1"/>
</dbReference>
<feature type="transmembrane region" description="Helical" evidence="7">
    <location>
        <begin position="77"/>
        <end position="96"/>
    </location>
</feature>
<dbReference type="PANTHER" id="PTHR30619">
    <property type="entry name" value="DNA INTERNALIZATION/COMPETENCE PROTEIN COMEC/REC2"/>
    <property type="match status" value="1"/>
</dbReference>
<protein>
    <submittedName>
        <fullName evidence="9">Competence protein ComE</fullName>
    </submittedName>
</protein>
<feature type="transmembrane region" description="Helical" evidence="7">
    <location>
        <begin position="363"/>
        <end position="388"/>
    </location>
</feature>
<comment type="subcellular location">
    <subcellularLocation>
        <location evidence="1">Cell membrane</location>
        <topology evidence="1">Multi-pass membrane protein</topology>
    </subcellularLocation>
</comment>
<evidence type="ECO:0000256" key="2">
    <source>
        <dbReference type="ARBA" id="ARBA00022475"/>
    </source>
</evidence>
<feature type="transmembrane region" description="Helical" evidence="7">
    <location>
        <begin position="488"/>
        <end position="509"/>
    </location>
</feature>
<name>A0A3T0S005_9ACTN</name>
<evidence type="ECO:0000256" key="4">
    <source>
        <dbReference type="ARBA" id="ARBA00022989"/>
    </source>
</evidence>
<dbReference type="KEGG" id="aji:C0Z10_08005"/>
<feature type="transmembrane region" description="Helical" evidence="7">
    <location>
        <begin position="293"/>
        <end position="309"/>
    </location>
</feature>
<gene>
    <name evidence="9" type="ORF">C0Z10_08005</name>
</gene>
<evidence type="ECO:0000256" key="6">
    <source>
        <dbReference type="SAM" id="MobiDB-lite"/>
    </source>
</evidence>
<keyword evidence="4 7" id="KW-1133">Transmembrane helix</keyword>
<feature type="domain" description="Metallo-beta-lactamase" evidence="8">
    <location>
        <begin position="547"/>
        <end position="727"/>
    </location>
</feature>
<evidence type="ECO:0000259" key="8">
    <source>
        <dbReference type="SMART" id="SM00849"/>
    </source>
</evidence>
<feature type="region of interest" description="Disordered" evidence="6">
    <location>
        <begin position="1"/>
        <end position="23"/>
    </location>
</feature>
<evidence type="ECO:0000256" key="3">
    <source>
        <dbReference type="ARBA" id="ARBA00022692"/>
    </source>
</evidence>
<feature type="transmembrane region" description="Helical" evidence="7">
    <location>
        <begin position="443"/>
        <end position="468"/>
    </location>
</feature>
<dbReference type="Pfam" id="PF00753">
    <property type="entry name" value="Lactamase_B"/>
    <property type="match status" value="1"/>
</dbReference>
<dbReference type="CDD" id="cd07731">
    <property type="entry name" value="ComA-like_MBL-fold"/>
    <property type="match status" value="1"/>
</dbReference>
<dbReference type="InterPro" id="IPR052159">
    <property type="entry name" value="Competence_DNA_uptake"/>
</dbReference>
<dbReference type="Pfam" id="PF03772">
    <property type="entry name" value="Competence"/>
    <property type="match status" value="1"/>
</dbReference>
<dbReference type="InterPro" id="IPR035681">
    <property type="entry name" value="ComA-like_MBL"/>
</dbReference>
<feature type="region of interest" description="Disordered" evidence="6">
    <location>
        <begin position="662"/>
        <end position="681"/>
    </location>
</feature>
<sequence length="797" mass="82349">MSGSRSGPGTKPGSRTAPGARIASGARPDLRTLPLAMAAVATSWCVTTGQRPPVVAIGLTALVVLVLATIGRRWSLAACAAVTAVLATLGLMRVGALHDSPVHRLAAGGAAVTAVVTISSDPRTLQARGVMPEAVLVQVRTVTLVARGQQITAASPLIVRAGPALRSQVSGLRVGSTVEVRGILTAAAPEDPHAGWLRLTAPPRVMSGPGALDAGVNRIRDALVTSVAHSPPDQRALVPSLVVGDTTMVPETIAEEFRATSLTHLMAVSGANLAATTALLWWVGSWLGMRRRLLRVLSVCGVVGFVIICRSEPSVVRAAAMGVVTLAAVGLAFDRAAGLRALCVAVVGLMIADPWLSRSVGLWLSVSATAGILWWTAGWAAAMASWAPLNLARAVAVPWAAQLATQPIITWLSGQVSTTGLLANLAAAPFVAPATTLGMSAALLGAVWAPLGVPAGWLAGWCVAPILWIARTGAAAPAGALQWPARPVLLVVLGGLCLGIGMITPWLLARRLRALITAILVVLATVVRPPVPGWPGDWQLGVCDVGQGTAVLVRAGPAAAVLVDTGPEPEPMVRCLEELGVRQVPVLVLTHFHSDHVGGTEAVLARSGVQTVLVSPLASPRAEAQRVLRSAAGAGVRLRAAVPGDTVQVGQVHLEVLWSGPVDGEEEAGSGESSAENNSSVVVRARTPELTAMLTGDIEPLAQQAARRWAEGSGRSLQAQVLVMPHHGSGRQDEAFWRATGARLAIASSGLDNSYGHPAAGALRLAGRLGMEVRRTDQQGTVTVESHQHQVVTRTRR</sequence>
<accession>A0A3T0S005</accession>
<reference evidence="10" key="1">
    <citation type="submission" date="2017-12" db="EMBL/GenBank/DDBJ databases">
        <title>Whole genome sequencing of Acidipropionibacterium jensenii strains JS279 and JS280.</title>
        <authorList>
            <person name="Deptula P."/>
            <person name="Laine P."/>
            <person name="Smolander O.-P."/>
            <person name="Paulin L."/>
            <person name="Auvinen P."/>
            <person name="Varmanen P."/>
        </authorList>
    </citation>
    <scope>NUCLEOTIDE SEQUENCE [LARGE SCALE GENOMIC DNA]</scope>
    <source>
        <strain evidence="10">JS280</strain>
    </source>
</reference>
<dbReference type="InterPro" id="IPR004477">
    <property type="entry name" value="ComEC_N"/>
</dbReference>
<feature type="compositionally biased region" description="Low complexity" evidence="6">
    <location>
        <begin position="670"/>
        <end position="680"/>
    </location>
</feature>
<dbReference type="NCBIfam" id="TIGR00360">
    <property type="entry name" value="ComEC_N-term"/>
    <property type="match status" value="1"/>
</dbReference>
<dbReference type="AlphaFoldDB" id="A0A3T0S005"/>
<dbReference type="Proteomes" id="UP000285875">
    <property type="component" value="Chromosome"/>
</dbReference>
<dbReference type="InterPro" id="IPR001279">
    <property type="entry name" value="Metallo-B-lactamas"/>
</dbReference>
<feature type="transmembrane region" description="Helical" evidence="7">
    <location>
        <begin position="53"/>
        <end position="70"/>
    </location>
</feature>
<dbReference type="Gene3D" id="3.60.15.10">
    <property type="entry name" value="Ribonuclease Z/Hydroxyacylglutathione hydrolase-like"/>
    <property type="match status" value="1"/>
</dbReference>
<dbReference type="SMART" id="SM00849">
    <property type="entry name" value="Lactamase_B"/>
    <property type="match status" value="1"/>
</dbReference>
<evidence type="ECO:0000313" key="10">
    <source>
        <dbReference type="Proteomes" id="UP000285875"/>
    </source>
</evidence>
<feature type="transmembrane region" description="Helical" evidence="7">
    <location>
        <begin position="316"/>
        <end position="333"/>
    </location>
</feature>
<dbReference type="InterPro" id="IPR036866">
    <property type="entry name" value="RibonucZ/Hydroxyglut_hydro"/>
</dbReference>
<evidence type="ECO:0000256" key="5">
    <source>
        <dbReference type="ARBA" id="ARBA00023136"/>
    </source>
</evidence>
<keyword evidence="2" id="KW-1003">Cell membrane</keyword>
<evidence type="ECO:0000256" key="1">
    <source>
        <dbReference type="ARBA" id="ARBA00004651"/>
    </source>
</evidence>
<keyword evidence="5 7" id="KW-0472">Membrane</keyword>
<evidence type="ECO:0000313" key="9">
    <source>
        <dbReference type="EMBL" id="AZZ39707.1"/>
    </source>
</evidence>
<evidence type="ECO:0000256" key="7">
    <source>
        <dbReference type="SAM" id="Phobius"/>
    </source>
</evidence>
<proteinExistence type="predicted"/>